<sequence>MEKFTVILLSFVLQATCISGATDCSPPWMAESNPFFAKILSKSVYRCPSIFGDSNKVYCCYNTDGDVECCNFQEYFVFRLFCLFPIILIVLIILSFICCMCCFLCPFCMAYKLRQTRSKHENMIY</sequence>
<comment type="caution">
    <text evidence="3">The sequence shown here is derived from an EMBL/GenBank/DDBJ whole genome shotgun (WGS) entry which is preliminary data.</text>
</comment>
<evidence type="ECO:0000313" key="4">
    <source>
        <dbReference type="Proteomes" id="UP001160148"/>
    </source>
</evidence>
<feature type="chain" id="PRO_5043617446" evidence="2">
    <location>
        <begin position="21"/>
        <end position="125"/>
    </location>
</feature>
<organism evidence="3 4">
    <name type="scientific">Macrosiphum euphorbiae</name>
    <name type="common">potato aphid</name>
    <dbReference type="NCBI Taxonomy" id="13131"/>
    <lineage>
        <taxon>Eukaryota</taxon>
        <taxon>Metazoa</taxon>
        <taxon>Ecdysozoa</taxon>
        <taxon>Arthropoda</taxon>
        <taxon>Hexapoda</taxon>
        <taxon>Insecta</taxon>
        <taxon>Pterygota</taxon>
        <taxon>Neoptera</taxon>
        <taxon>Paraneoptera</taxon>
        <taxon>Hemiptera</taxon>
        <taxon>Sternorrhyncha</taxon>
        <taxon>Aphidomorpha</taxon>
        <taxon>Aphidoidea</taxon>
        <taxon>Aphididae</taxon>
        <taxon>Macrosiphini</taxon>
        <taxon>Macrosiphum</taxon>
    </lineage>
</organism>
<feature type="transmembrane region" description="Helical" evidence="1">
    <location>
        <begin position="83"/>
        <end position="111"/>
    </location>
</feature>
<evidence type="ECO:0000256" key="1">
    <source>
        <dbReference type="SAM" id="Phobius"/>
    </source>
</evidence>
<feature type="signal peptide" evidence="2">
    <location>
        <begin position="1"/>
        <end position="20"/>
    </location>
</feature>
<keyword evidence="1" id="KW-1133">Transmembrane helix</keyword>
<evidence type="ECO:0000256" key="2">
    <source>
        <dbReference type="SAM" id="SignalP"/>
    </source>
</evidence>
<dbReference type="Proteomes" id="UP001160148">
    <property type="component" value="Unassembled WGS sequence"/>
</dbReference>
<accession>A0AAV0VPI7</accession>
<proteinExistence type="predicted"/>
<dbReference type="AlphaFoldDB" id="A0AAV0VPI7"/>
<keyword evidence="2" id="KW-0732">Signal</keyword>
<reference evidence="3 4" key="1">
    <citation type="submission" date="2023-01" db="EMBL/GenBank/DDBJ databases">
        <authorList>
            <person name="Whitehead M."/>
        </authorList>
    </citation>
    <scope>NUCLEOTIDE SEQUENCE [LARGE SCALE GENOMIC DNA]</scope>
</reference>
<keyword evidence="4" id="KW-1185">Reference proteome</keyword>
<name>A0AAV0VPI7_9HEMI</name>
<keyword evidence="1" id="KW-0812">Transmembrane</keyword>
<protein>
    <submittedName>
        <fullName evidence="3">Uncharacterized protein</fullName>
    </submittedName>
</protein>
<dbReference type="EMBL" id="CARXXK010000001">
    <property type="protein sequence ID" value="CAI6346113.1"/>
    <property type="molecule type" value="Genomic_DNA"/>
</dbReference>
<evidence type="ECO:0000313" key="3">
    <source>
        <dbReference type="EMBL" id="CAI6346113.1"/>
    </source>
</evidence>
<gene>
    <name evidence="3" type="ORF">MEUPH1_LOCUS3056</name>
</gene>
<keyword evidence="1" id="KW-0472">Membrane</keyword>